<evidence type="ECO:0000256" key="2">
    <source>
        <dbReference type="ARBA" id="ARBA00022777"/>
    </source>
</evidence>
<sequence length="340" mass="36755">MTGRSVAFPGHALGSGLTPTAAKARNFELGLVAGTPVGTSLIDAHAGGVGVMESLPEKEYFNFLRSDTCSENDNEAICHRMVLVCGTSTCHMAVSRDKLFIPGVWGPFWSAMIPEYWLTEGGQSATGALLDYIIESHVASPRLANHAASQKTSLFQLLNNMLESMMRELQCPFIAALTEDTHVLPDFHGNRSPIADPKAKGVVFGLTLDPSEQQLARLYLATVQAIAYGTRHIIDTLLACGGLSKNALFIQEHADIIGCPIILPRESESVLLGAAILGAVAAKKYTCLSEAMKALNAAGQVIHPSTDSRVKKYHDAKYRIFRELYQQQLSQRSIMAQALA</sequence>
<dbReference type="GO" id="GO:0005737">
    <property type="term" value="C:cytoplasm"/>
    <property type="evidence" value="ECO:0007669"/>
    <property type="project" value="TreeGrafter"/>
</dbReference>
<evidence type="ECO:0000256" key="1">
    <source>
        <dbReference type="ARBA" id="ARBA00022679"/>
    </source>
</evidence>
<evidence type="ECO:0000259" key="3">
    <source>
        <dbReference type="Pfam" id="PF02782"/>
    </source>
</evidence>
<keyword evidence="1" id="KW-0808">Transferase</keyword>
<dbReference type="AlphaFoldDB" id="A0A5B6X9N1"/>
<dbReference type="Gene3D" id="3.30.420.40">
    <property type="match status" value="2"/>
</dbReference>
<reference evidence="5" key="1">
    <citation type="journal article" date="2019" name="Plant Biotechnol. J.">
        <title>Genome sequencing of the Australian wild diploid species Gossypium australe highlights disease resistance and delayed gland morphogenesis.</title>
        <authorList>
            <person name="Cai Y."/>
            <person name="Cai X."/>
            <person name="Wang Q."/>
            <person name="Wang P."/>
            <person name="Zhang Y."/>
            <person name="Cai C."/>
            <person name="Xu Y."/>
            <person name="Wang K."/>
            <person name="Zhou Z."/>
            <person name="Wang C."/>
            <person name="Geng S."/>
            <person name="Li B."/>
            <person name="Dong Q."/>
            <person name="Hou Y."/>
            <person name="Wang H."/>
            <person name="Ai P."/>
            <person name="Liu Z."/>
            <person name="Yi F."/>
            <person name="Sun M."/>
            <person name="An G."/>
            <person name="Cheng J."/>
            <person name="Zhang Y."/>
            <person name="Shi Q."/>
            <person name="Xie Y."/>
            <person name="Shi X."/>
            <person name="Chang Y."/>
            <person name="Huang F."/>
            <person name="Chen Y."/>
            <person name="Hong S."/>
            <person name="Mi L."/>
            <person name="Sun Q."/>
            <person name="Zhang L."/>
            <person name="Zhou B."/>
            <person name="Peng R."/>
            <person name="Zhang X."/>
            <person name="Liu F."/>
        </authorList>
    </citation>
    <scope>NUCLEOTIDE SEQUENCE [LARGE SCALE GENOMIC DNA]</scope>
    <source>
        <strain evidence="5">cv. PA1801</strain>
    </source>
</reference>
<dbReference type="PANTHER" id="PTHR43435:SF4">
    <property type="entry name" value="FGGY CARBOHYDRATE KINASE DOMAIN-CONTAINING PROTEIN"/>
    <property type="match status" value="1"/>
</dbReference>
<dbReference type="OrthoDB" id="983921at2759"/>
<dbReference type="InterPro" id="IPR043129">
    <property type="entry name" value="ATPase_NBD"/>
</dbReference>
<accession>A0A5B6X9N1</accession>
<proteinExistence type="predicted"/>
<organism evidence="4 5">
    <name type="scientific">Gossypium australe</name>
    <dbReference type="NCBI Taxonomy" id="47621"/>
    <lineage>
        <taxon>Eukaryota</taxon>
        <taxon>Viridiplantae</taxon>
        <taxon>Streptophyta</taxon>
        <taxon>Embryophyta</taxon>
        <taxon>Tracheophyta</taxon>
        <taxon>Spermatophyta</taxon>
        <taxon>Magnoliopsida</taxon>
        <taxon>eudicotyledons</taxon>
        <taxon>Gunneridae</taxon>
        <taxon>Pentapetalae</taxon>
        <taxon>rosids</taxon>
        <taxon>malvids</taxon>
        <taxon>Malvales</taxon>
        <taxon>Malvaceae</taxon>
        <taxon>Malvoideae</taxon>
        <taxon>Gossypium</taxon>
    </lineage>
</organism>
<name>A0A5B6X9N1_9ROSI</name>
<keyword evidence="2 4" id="KW-0418">Kinase</keyword>
<dbReference type="EMBL" id="SMMG02000001">
    <property type="protein sequence ID" value="KAA3490326.1"/>
    <property type="molecule type" value="Genomic_DNA"/>
</dbReference>
<protein>
    <submittedName>
        <fullName evidence="4">FGGY carbohydrate kinase domain-containing protein isoform X2</fullName>
    </submittedName>
</protein>
<dbReference type="InterPro" id="IPR018485">
    <property type="entry name" value="FGGY_C"/>
</dbReference>
<dbReference type="GO" id="GO:0019321">
    <property type="term" value="P:pentose metabolic process"/>
    <property type="evidence" value="ECO:0007669"/>
    <property type="project" value="TreeGrafter"/>
</dbReference>
<dbReference type="Pfam" id="PF02782">
    <property type="entry name" value="FGGY_C"/>
    <property type="match status" value="1"/>
</dbReference>
<dbReference type="Proteomes" id="UP000325315">
    <property type="component" value="Unassembled WGS sequence"/>
</dbReference>
<feature type="domain" description="Carbohydrate kinase FGGY C-terminal" evidence="3">
    <location>
        <begin position="82"/>
        <end position="282"/>
    </location>
</feature>
<gene>
    <name evidence="4" type="ORF">EPI10_033807</name>
</gene>
<dbReference type="SUPFAM" id="SSF53067">
    <property type="entry name" value="Actin-like ATPase domain"/>
    <property type="match status" value="1"/>
</dbReference>
<evidence type="ECO:0000313" key="4">
    <source>
        <dbReference type="EMBL" id="KAA3490326.1"/>
    </source>
</evidence>
<keyword evidence="5" id="KW-1185">Reference proteome</keyword>
<dbReference type="GO" id="GO:0019150">
    <property type="term" value="F:D-ribulokinase activity"/>
    <property type="evidence" value="ECO:0007669"/>
    <property type="project" value="TreeGrafter"/>
</dbReference>
<dbReference type="PANTHER" id="PTHR43435">
    <property type="entry name" value="RIBULOKINASE"/>
    <property type="match status" value="1"/>
</dbReference>
<evidence type="ECO:0000313" key="5">
    <source>
        <dbReference type="Proteomes" id="UP000325315"/>
    </source>
</evidence>
<comment type="caution">
    <text evidence="4">The sequence shown here is derived from an EMBL/GenBank/DDBJ whole genome shotgun (WGS) entry which is preliminary data.</text>
</comment>